<comment type="caution">
    <text evidence="1">The sequence shown here is derived from an EMBL/GenBank/DDBJ whole genome shotgun (WGS) entry which is preliminary data.</text>
</comment>
<protein>
    <recommendedName>
        <fullName evidence="3">Sigma-70 family RNA polymerase sigma factor</fullName>
    </recommendedName>
</protein>
<reference evidence="1" key="3">
    <citation type="journal article" date="2023" name="Microbiol. Resour. Announc.">
        <title>Draft Genome Sequence of Granulicatella sp. Strain S8, Isolated from a Marine Fish, Seriola quinqueradiata.</title>
        <authorList>
            <person name="Lee M."/>
            <person name="Farooq A."/>
            <person name="Jeong J.B."/>
            <person name="Jung M.Y."/>
        </authorList>
    </citation>
    <scope>NUCLEOTIDE SEQUENCE</scope>
    <source>
        <strain evidence="1">S8</strain>
    </source>
</reference>
<evidence type="ECO:0000313" key="2">
    <source>
        <dbReference type="Proteomes" id="UP001059480"/>
    </source>
</evidence>
<evidence type="ECO:0000313" key="1">
    <source>
        <dbReference type="EMBL" id="MCQ9209171.1"/>
    </source>
</evidence>
<evidence type="ECO:0008006" key="3">
    <source>
        <dbReference type="Google" id="ProtNLM"/>
    </source>
</evidence>
<dbReference type="EMBL" id="JANHNZ010000001">
    <property type="protein sequence ID" value="MCQ9209171.1"/>
    <property type="molecule type" value="Genomic_DNA"/>
</dbReference>
<proteinExistence type="predicted"/>
<reference evidence="1" key="1">
    <citation type="submission" date="2022-07" db="EMBL/GenBank/DDBJ databases">
        <authorList>
            <person name="Jung M.-Y."/>
            <person name="Lee M."/>
        </authorList>
    </citation>
    <scope>NUCLEOTIDE SEQUENCE</scope>
    <source>
        <strain evidence="1">S8</strain>
    </source>
</reference>
<sequence length="135" mass="16328">MKKDVYSAQLTSYFVRVIRNRAAQYNYKKIREQNLEILIDDTSREFIDPVSMNDTFEIPNIVIFNIKLYIKDEKLRQVLEELNDKEKFILINKVIFDQTDEELSQKLGVGRPAVTNFKNRMYKRIIKNWKKHYFN</sequence>
<dbReference type="RefSeq" id="WP_256944280.1">
    <property type="nucleotide sequence ID" value="NZ_JANHNZ010000001.1"/>
</dbReference>
<dbReference type="Proteomes" id="UP001059480">
    <property type="component" value="Unassembled WGS sequence"/>
</dbReference>
<gene>
    <name evidence="1" type="ORF">NPA36_01145</name>
</gene>
<reference evidence="1" key="2">
    <citation type="journal article" date="2023" name="Curr. Microbiol.">
        <title>Granulicatella seriolae sp. nov., a Novel Facultative Anaerobe Isolated from Yellowtail Marine Fish.</title>
        <authorList>
            <person name="Lee M."/>
            <person name="Choi Y.J."/>
            <person name="Farooq A."/>
            <person name="Jeong J.B."/>
            <person name="Jung M.Y."/>
        </authorList>
    </citation>
    <scope>NUCLEOTIDE SEQUENCE</scope>
    <source>
        <strain evidence="1">S8</strain>
    </source>
</reference>
<organism evidence="1 2">
    <name type="scientific">Granulicatella seriolae</name>
    <dbReference type="NCBI Taxonomy" id="2967226"/>
    <lineage>
        <taxon>Bacteria</taxon>
        <taxon>Bacillati</taxon>
        <taxon>Bacillota</taxon>
        <taxon>Bacilli</taxon>
        <taxon>Lactobacillales</taxon>
        <taxon>Carnobacteriaceae</taxon>
        <taxon>Granulicatella</taxon>
    </lineage>
</organism>
<dbReference type="SUPFAM" id="SSF88659">
    <property type="entry name" value="Sigma3 and sigma4 domains of RNA polymerase sigma factors"/>
    <property type="match status" value="1"/>
</dbReference>
<dbReference type="InterPro" id="IPR013324">
    <property type="entry name" value="RNA_pol_sigma_r3/r4-like"/>
</dbReference>
<keyword evidence="2" id="KW-1185">Reference proteome</keyword>
<name>A0ABT1WKU8_9LACT</name>
<accession>A0ABT1WKU8</accession>